<dbReference type="PANTHER" id="PTHR33540">
    <property type="entry name" value="TRNA THREONYLCARBAMOYLADENOSINE BIOSYNTHESIS PROTEIN TSAE"/>
    <property type="match status" value="1"/>
</dbReference>
<evidence type="ECO:0000256" key="6">
    <source>
        <dbReference type="ARBA" id="ARBA00022723"/>
    </source>
</evidence>
<evidence type="ECO:0000256" key="4">
    <source>
        <dbReference type="ARBA" id="ARBA00022490"/>
    </source>
</evidence>
<dbReference type="Gene3D" id="3.40.50.300">
    <property type="entry name" value="P-loop containing nucleotide triphosphate hydrolases"/>
    <property type="match status" value="1"/>
</dbReference>
<evidence type="ECO:0000256" key="5">
    <source>
        <dbReference type="ARBA" id="ARBA00022694"/>
    </source>
</evidence>
<keyword evidence="12" id="KW-1185">Reference proteome</keyword>
<protein>
    <recommendedName>
        <fullName evidence="3">tRNA threonylcarbamoyladenosine biosynthesis protein TsaE</fullName>
    </recommendedName>
    <alternativeName>
        <fullName evidence="10">t(6)A37 threonylcarbamoyladenosine biosynthesis protein TsaE</fullName>
    </alternativeName>
</protein>
<evidence type="ECO:0000313" key="12">
    <source>
        <dbReference type="Proteomes" id="UP001596116"/>
    </source>
</evidence>
<sequence>MLLRALDLADEQATGALGAALAPVLRGGDILRLEGDLGAGKSTLARGLIAALTGVPDAPSPTFTLVETYDGPDFALWHFDLYRLEAPEDVWELGLEEALDGGLTLIEWPERIEGLLPDGALTVRLEVAGAARVARLEGDAPWKPRLSAAGIA</sequence>
<dbReference type="RefSeq" id="WP_379879564.1">
    <property type="nucleotide sequence ID" value="NZ_JBHPON010000001.1"/>
</dbReference>
<evidence type="ECO:0000256" key="7">
    <source>
        <dbReference type="ARBA" id="ARBA00022741"/>
    </source>
</evidence>
<organism evidence="11 12">
    <name type="scientific">Hyphococcus aureus</name>
    <dbReference type="NCBI Taxonomy" id="2666033"/>
    <lineage>
        <taxon>Bacteria</taxon>
        <taxon>Pseudomonadati</taxon>
        <taxon>Pseudomonadota</taxon>
        <taxon>Alphaproteobacteria</taxon>
        <taxon>Parvularculales</taxon>
        <taxon>Parvularculaceae</taxon>
        <taxon>Hyphococcus</taxon>
    </lineage>
</organism>
<proteinExistence type="inferred from homology"/>
<keyword evidence="9" id="KW-0460">Magnesium</keyword>
<dbReference type="Proteomes" id="UP001596116">
    <property type="component" value="Unassembled WGS sequence"/>
</dbReference>
<comment type="similarity">
    <text evidence="2">Belongs to the TsaE family.</text>
</comment>
<evidence type="ECO:0000256" key="1">
    <source>
        <dbReference type="ARBA" id="ARBA00004496"/>
    </source>
</evidence>
<dbReference type="PANTHER" id="PTHR33540:SF2">
    <property type="entry name" value="TRNA THREONYLCARBAMOYLADENOSINE BIOSYNTHESIS PROTEIN TSAE"/>
    <property type="match status" value="1"/>
</dbReference>
<dbReference type="NCBIfam" id="TIGR00150">
    <property type="entry name" value="T6A_YjeE"/>
    <property type="match status" value="1"/>
</dbReference>
<dbReference type="Pfam" id="PF02367">
    <property type="entry name" value="TsaE"/>
    <property type="match status" value="1"/>
</dbReference>
<comment type="subcellular location">
    <subcellularLocation>
        <location evidence="1">Cytoplasm</location>
    </subcellularLocation>
</comment>
<dbReference type="InterPro" id="IPR003442">
    <property type="entry name" value="T6A_TsaE"/>
</dbReference>
<accession>A0ABW1KYL3</accession>
<name>A0ABW1KYL3_9PROT</name>
<keyword evidence="4" id="KW-0963">Cytoplasm</keyword>
<evidence type="ECO:0000256" key="3">
    <source>
        <dbReference type="ARBA" id="ARBA00019010"/>
    </source>
</evidence>
<keyword evidence="6" id="KW-0479">Metal-binding</keyword>
<dbReference type="SUPFAM" id="SSF52540">
    <property type="entry name" value="P-loop containing nucleoside triphosphate hydrolases"/>
    <property type="match status" value="1"/>
</dbReference>
<evidence type="ECO:0000256" key="8">
    <source>
        <dbReference type="ARBA" id="ARBA00022840"/>
    </source>
</evidence>
<keyword evidence="5" id="KW-0819">tRNA processing</keyword>
<evidence type="ECO:0000256" key="9">
    <source>
        <dbReference type="ARBA" id="ARBA00022842"/>
    </source>
</evidence>
<gene>
    <name evidence="11" type="primary">tsaE</name>
    <name evidence="11" type="ORF">ACFMB1_06095</name>
</gene>
<evidence type="ECO:0000256" key="2">
    <source>
        <dbReference type="ARBA" id="ARBA00007599"/>
    </source>
</evidence>
<reference evidence="11 12" key="1">
    <citation type="submission" date="2024-09" db="EMBL/GenBank/DDBJ databases">
        <authorList>
            <person name="Zhang Z.-H."/>
        </authorList>
    </citation>
    <scope>NUCLEOTIDE SEQUENCE [LARGE SCALE GENOMIC DNA]</scope>
    <source>
        <strain evidence="11 12">HHTR114</strain>
    </source>
</reference>
<comment type="caution">
    <text evidence="11">The sequence shown here is derived from an EMBL/GenBank/DDBJ whole genome shotgun (WGS) entry which is preliminary data.</text>
</comment>
<evidence type="ECO:0000256" key="10">
    <source>
        <dbReference type="ARBA" id="ARBA00032441"/>
    </source>
</evidence>
<evidence type="ECO:0000313" key="11">
    <source>
        <dbReference type="EMBL" id="MFC6035107.1"/>
    </source>
</evidence>
<dbReference type="EMBL" id="JBHPON010000001">
    <property type="protein sequence ID" value="MFC6035107.1"/>
    <property type="molecule type" value="Genomic_DNA"/>
</dbReference>
<keyword evidence="7" id="KW-0547">Nucleotide-binding</keyword>
<keyword evidence="8" id="KW-0067">ATP-binding</keyword>
<dbReference type="InterPro" id="IPR027417">
    <property type="entry name" value="P-loop_NTPase"/>
</dbReference>